<sequence>MQQQNYQNHRKMDPLYHYLLSLFSLLFLIGSLIYLGISLAKGERVFEALLFLTGALSVMIVFLKLRMYALKAQDRGIVAEEQLRYYILTGKRIDAKLTLKQIIALRFASDEELPSLASRAVTEGLKPDDIKKAILHWKSDNNRL</sequence>
<proteinExistence type="predicted"/>
<organism evidence="2 3">
    <name type="scientific">Paenibacillus agricola</name>
    <dbReference type="NCBI Taxonomy" id="2716264"/>
    <lineage>
        <taxon>Bacteria</taxon>
        <taxon>Bacillati</taxon>
        <taxon>Bacillota</taxon>
        <taxon>Bacilli</taxon>
        <taxon>Bacillales</taxon>
        <taxon>Paenibacillaceae</taxon>
        <taxon>Paenibacillus</taxon>
    </lineage>
</organism>
<feature type="transmembrane region" description="Helical" evidence="1">
    <location>
        <begin position="45"/>
        <end position="65"/>
    </location>
</feature>
<gene>
    <name evidence="2" type="ORF">G9U52_17290</name>
</gene>
<evidence type="ECO:0008006" key="4">
    <source>
        <dbReference type="Google" id="ProtNLM"/>
    </source>
</evidence>
<evidence type="ECO:0000313" key="3">
    <source>
        <dbReference type="Proteomes" id="UP001165962"/>
    </source>
</evidence>
<comment type="caution">
    <text evidence="2">The sequence shown here is derived from an EMBL/GenBank/DDBJ whole genome shotgun (WGS) entry which is preliminary data.</text>
</comment>
<protein>
    <recommendedName>
        <fullName evidence="4">ABC transporter permease</fullName>
    </recommendedName>
</protein>
<keyword evidence="1" id="KW-0812">Transmembrane</keyword>
<dbReference type="Pfam" id="PF20136">
    <property type="entry name" value="DUF6526"/>
    <property type="match status" value="1"/>
</dbReference>
<evidence type="ECO:0000256" key="1">
    <source>
        <dbReference type="SAM" id="Phobius"/>
    </source>
</evidence>
<feature type="transmembrane region" description="Helical" evidence="1">
    <location>
        <begin position="15"/>
        <end position="39"/>
    </location>
</feature>
<dbReference type="InterPro" id="IPR045385">
    <property type="entry name" value="DUF6526"/>
</dbReference>
<reference evidence="2" key="1">
    <citation type="submission" date="2020-03" db="EMBL/GenBank/DDBJ databases">
        <title>Draft sequencing of Paenibacilllus sp. S3N08.</title>
        <authorList>
            <person name="Kim D.-U."/>
        </authorList>
    </citation>
    <scope>NUCLEOTIDE SEQUENCE</scope>
    <source>
        <strain evidence="2">S3N08</strain>
    </source>
</reference>
<dbReference type="Proteomes" id="UP001165962">
    <property type="component" value="Unassembled WGS sequence"/>
</dbReference>
<keyword evidence="3" id="KW-1185">Reference proteome</keyword>
<keyword evidence="1" id="KW-1133">Transmembrane helix</keyword>
<name>A0ABX0JD22_9BACL</name>
<dbReference type="RefSeq" id="WP_166151741.1">
    <property type="nucleotide sequence ID" value="NZ_JAAOIW010000005.1"/>
</dbReference>
<evidence type="ECO:0000313" key="2">
    <source>
        <dbReference type="EMBL" id="NHN31590.1"/>
    </source>
</evidence>
<dbReference type="EMBL" id="JAAOIW010000005">
    <property type="protein sequence ID" value="NHN31590.1"/>
    <property type="molecule type" value="Genomic_DNA"/>
</dbReference>
<accession>A0ABX0JD22</accession>
<keyword evidence="1" id="KW-0472">Membrane</keyword>